<dbReference type="AlphaFoldDB" id="A0A3B7MU80"/>
<organism evidence="1 2">
    <name type="scientific">Paraflavitalea soli</name>
    <dbReference type="NCBI Taxonomy" id="2315862"/>
    <lineage>
        <taxon>Bacteria</taxon>
        <taxon>Pseudomonadati</taxon>
        <taxon>Bacteroidota</taxon>
        <taxon>Chitinophagia</taxon>
        <taxon>Chitinophagales</taxon>
        <taxon>Chitinophagaceae</taxon>
        <taxon>Paraflavitalea</taxon>
    </lineage>
</organism>
<dbReference type="RefSeq" id="WP_119052820.1">
    <property type="nucleotide sequence ID" value="NZ_CP032157.1"/>
</dbReference>
<evidence type="ECO:0008006" key="3">
    <source>
        <dbReference type="Google" id="ProtNLM"/>
    </source>
</evidence>
<dbReference type="OrthoDB" id="680007at2"/>
<evidence type="ECO:0000313" key="1">
    <source>
        <dbReference type="EMBL" id="AXY76943.1"/>
    </source>
</evidence>
<reference evidence="1 2" key="1">
    <citation type="submission" date="2018-09" db="EMBL/GenBank/DDBJ databases">
        <title>Genome sequencing of strain 6GH32-13.</title>
        <authorList>
            <person name="Weon H.-Y."/>
            <person name="Heo J."/>
            <person name="Kwon S.-W."/>
        </authorList>
    </citation>
    <scope>NUCLEOTIDE SEQUENCE [LARGE SCALE GENOMIC DNA]</scope>
    <source>
        <strain evidence="1 2">5GH32-13</strain>
    </source>
</reference>
<gene>
    <name evidence="1" type="ORF">D3H65_24440</name>
</gene>
<name>A0A3B7MU80_9BACT</name>
<dbReference type="Proteomes" id="UP000263900">
    <property type="component" value="Chromosome"/>
</dbReference>
<proteinExistence type="predicted"/>
<protein>
    <recommendedName>
        <fullName evidence="3">RHS repeat-associated core domain-containing protein</fullName>
    </recommendedName>
</protein>
<evidence type="ECO:0000313" key="2">
    <source>
        <dbReference type="Proteomes" id="UP000263900"/>
    </source>
</evidence>
<keyword evidence="2" id="KW-1185">Reference proteome</keyword>
<sequence>MANAVSRNPVMLDSWLLNLNNRREQITQTIYDLPYSGFIGAPDPSTVIAQRNIRNRVSYVTYTENSNPSAHNQATFYTYDILGNVDALLRVPMTIILLGWLVG</sequence>
<accession>A0A3B7MU80</accession>
<dbReference type="KEGG" id="pseg:D3H65_24440"/>
<dbReference type="EMBL" id="CP032157">
    <property type="protein sequence ID" value="AXY76943.1"/>
    <property type="molecule type" value="Genomic_DNA"/>
</dbReference>